<evidence type="ECO:0000256" key="1">
    <source>
        <dbReference type="SAM" id="SignalP"/>
    </source>
</evidence>
<keyword evidence="1" id="KW-0732">Signal</keyword>
<evidence type="ECO:0000313" key="3">
    <source>
        <dbReference type="Proteomes" id="UP000319342"/>
    </source>
</evidence>
<evidence type="ECO:0008006" key="4">
    <source>
        <dbReference type="Google" id="ProtNLM"/>
    </source>
</evidence>
<feature type="chain" id="PRO_5022161381" description="Thioredoxin domain-containing protein" evidence="1">
    <location>
        <begin position="20"/>
        <end position="382"/>
    </location>
</feature>
<reference evidence="2 3" key="1">
    <citation type="submission" date="2019-02" db="EMBL/GenBank/DDBJ databases">
        <title>Deep-cultivation of Planctomycetes and their phenomic and genomic characterization uncovers novel biology.</title>
        <authorList>
            <person name="Wiegand S."/>
            <person name="Jogler M."/>
            <person name="Boedeker C."/>
            <person name="Pinto D."/>
            <person name="Vollmers J."/>
            <person name="Rivas-Marin E."/>
            <person name="Kohn T."/>
            <person name="Peeters S.H."/>
            <person name="Heuer A."/>
            <person name="Rast P."/>
            <person name="Oberbeckmann S."/>
            <person name="Bunk B."/>
            <person name="Jeske O."/>
            <person name="Meyerdierks A."/>
            <person name="Storesund J.E."/>
            <person name="Kallscheuer N."/>
            <person name="Luecker S."/>
            <person name="Lage O.M."/>
            <person name="Pohl T."/>
            <person name="Merkel B.J."/>
            <person name="Hornburger P."/>
            <person name="Mueller R.-W."/>
            <person name="Bruemmer F."/>
            <person name="Labrenz M."/>
            <person name="Spormann A.M."/>
            <person name="Op den Camp H."/>
            <person name="Overmann J."/>
            <person name="Amann R."/>
            <person name="Jetten M.S.M."/>
            <person name="Mascher T."/>
            <person name="Medema M.H."/>
            <person name="Devos D.P."/>
            <person name="Kaster A.-K."/>
            <person name="Ovreas L."/>
            <person name="Rohde M."/>
            <person name="Galperin M.Y."/>
            <person name="Jogler C."/>
        </authorList>
    </citation>
    <scope>NUCLEOTIDE SEQUENCE [LARGE SCALE GENOMIC DNA]</scope>
    <source>
        <strain evidence="2 3">Pla163</strain>
    </source>
</reference>
<dbReference type="AlphaFoldDB" id="A0A518D3X3"/>
<dbReference type="Proteomes" id="UP000319342">
    <property type="component" value="Chromosome"/>
</dbReference>
<dbReference type="EMBL" id="CP036290">
    <property type="protein sequence ID" value="QDU86175.1"/>
    <property type="molecule type" value="Genomic_DNA"/>
</dbReference>
<proteinExistence type="predicted"/>
<keyword evidence="3" id="KW-1185">Reference proteome</keyword>
<feature type="signal peptide" evidence="1">
    <location>
        <begin position="1"/>
        <end position="19"/>
    </location>
</feature>
<dbReference type="Gene3D" id="3.40.30.10">
    <property type="entry name" value="Glutaredoxin"/>
    <property type="match status" value="1"/>
</dbReference>
<organism evidence="2 3">
    <name type="scientific">Rohdeia mirabilis</name>
    <dbReference type="NCBI Taxonomy" id="2528008"/>
    <lineage>
        <taxon>Bacteria</taxon>
        <taxon>Pseudomonadati</taxon>
        <taxon>Planctomycetota</taxon>
        <taxon>Planctomycetia</taxon>
        <taxon>Planctomycetia incertae sedis</taxon>
        <taxon>Rohdeia</taxon>
    </lineage>
</organism>
<dbReference type="RefSeq" id="WP_145190920.1">
    <property type="nucleotide sequence ID" value="NZ_CP036290.1"/>
</dbReference>
<name>A0A518D3X3_9BACT</name>
<gene>
    <name evidence="2" type="ORF">Pla163_33250</name>
</gene>
<evidence type="ECO:0000313" key="2">
    <source>
        <dbReference type="EMBL" id="QDU86175.1"/>
    </source>
</evidence>
<accession>A0A518D3X3</accession>
<protein>
    <recommendedName>
        <fullName evidence="4">Thioredoxin domain-containing protein</fullName>
    </recommendedName>
</protein>
<dbReference type="InterPro" id="IPR036249">
    <property type="entry name" value="Thioredoxin-like_sf"/>
</dbReference>
<sequence length="382" mass="40415" precursor="true">MERRLLAGLVAAPFSLLLAAPTTTADVRTASALVVAFGFASDEGQGTAEPGTRIEGLLPGTHVFGVSFDPAAVIGSVVVVEIGGSCAGCRAFTPPLLDLAEELEGRPFHLVASHNQDGDVDEVRHEIFQNGLGLAPANVSVVKGASHPGVTDTGHAPYYMVFDQHGALVHHHLGGPYHGGDGLAVLERVREMLRHVPAVYTGSEPFDEYAKLAERIASGVKLERSMADLEDALADAPDDPELVRLAAAVERHVARRTDAAEALLARDPKEGFDQLDDLVESTAGTRWHQRTQPLAERFAERDTRKNAEKAAKALNAQLKAWNKLEPVAGNGGDVLDPFDPTFRAQNAAALAKIGAGLREIVTDYGSAPAAEHAARLAGLIAP</sequence>
<dbReference type="SUPFAM" id="SSF52833">
    <property type="entry name" value="Thioredoxin-like"/>
    <property type="match status" value="1"/>
</dbReference>